<proteinExistence type="predicted"/>
<gene>
    <name evidence="2" type="primary">jrk-L73</name>
    <name evidence="2" type="ORF">Hamer_G006222</name>
</gene>
<comment type="caution">
    <text evidence="2">The sequence shown here is derived from an EMBL/GenBank/DDBJ whole genome shotgun (WGS) entry which is preliminary data.</text>
</comment>
<evidence type="ECO:0000313" key="2">
    <source>
        <dbReference type="EMBL" id="KAG7158855.1"/>
    </source>
</evidence>
<accession>A0A8J5MPG8</accession>
<reference evidence="2" key="1">
    <citation type="journal article" date="2021" name="Sci. Adv.">
        <title>The American lobster genome reveals insights on longevity, neural, and immune adaptations.</title>
        <authorList>
            <person name="Polinski J.M."/>
            <person name="Zimin A.V."/>
            <person name="Clark K.F."/>
            <person name="Kohn A.B."/>
            <person name="Sadowski N."/>
            <person name="Timp W."/>
            <person name="Ptitsyn A."/>
            <person name="Khanna P."/>
            <person name="Romanova D.Y."/>
            <person name="Williams P."/>
            <person name="Greenwood S.J."/>
            <person name="Moroz L.L."/>
            <person name="Walt D.R."/>
            <person name="Bodnar A.G."/>
        </authorList>
    </citation>
    <scope>NUCLEOTIDE SEQUENCE</scope>
    <source>
        <strain evidence="2">GMGI-L3</strain>
    </source>
</reference>
<evidence type="ECO:0000256" key="1">
    <source>
        <dbReference type="SAM" id="MobiDB-lite"/>
    </source>
</evidence>
<organism evidence="2 3">
    <name type="scientific">Homarus americanus</name>
    <name type="common">American lobster</name>
    <dbReference type="NCBI Taxonomy" id="6706"/>
    <lineage>
        <taxon>Eukaryota</taxon>
        <taxon>Metazoa</taxon>
        <taxon>Ecdysozoa</taxon>
        <taxon>Arthropoda</taxon>
        <taxon>Crustacea</taxon>
        <taxon>Multicrustacea</taxon>
        <taxon>Malacostraca</taxon>
        <taxon>Eumalacostraca</taxon>
        <taxon>Eucarida</taxon>
        <taxon>Decapoda</taxon>
        <taxon>Pleocyemata</taxon>
        <taxon>Astacidea</taxon>
        <taxon>Nephropoidea</taxon>
        <taxon>Nephropidae</taxon>
        <taxon>Homarus</taxon>
    </lineage>
</organism>
<dbReference type="AlphaFoldDB" id="A0A8J5MPG8"/>
<name>A0A8J5MPG8_HOMAM</name>
<dbReference type="Proteomes" id="UP000747542">
    <property type="component" value="Unassembled WGS sequence"/>
</dbReference>
<protein>
    <submittedName>
        <fullName evidence="2">Putative Jerky protein-like 73</fullName>
    </submittedName>
</protein>
<sequence length="131" mass="14488">MPSTIQDSSDVSEERDFAGFQLPQNKIIVRDIMEYANSLINPAARAMVREIGEEGLLEWLDTDRDEPTVNQLTDAEIVRQLSSTEHPIASTSATPDVILHEDPANDLEYPEVTPAETPEVTPAKTPDVTPM</sequence>
<dbReference type="EMBL" id="JAHLQT010034244">
    <property type="protein sequence ID" value="KAG7158855.1"/>
    <property type="molecule type" value="Genomic_DNA"/>
</dbReference>
<evidence type="ECO:0000313" key="3">
    <source>
        <dbReference type="Proteomes" id="UP000747542"/>
    </source>
</evidence>
<keyword evidence="3" id="KW-1185">Reference proteome</keyword>
<feature type="region of interest" description="Disordered" evidence="1">
    <location>
        <begin position="102"/>
        <end position="131"/>
    </location>
</feature>